<dbReference type="InterPro" id="IPR017665">
    <property type="entry name" value="Guanylate_kinase"/>
</dbReference>
<evidence type="ECO:0000256" key="8">
    <source>
        <dbReference type="ARBA" id="ARBA00030128"/>
    </source>
</evidence>
<keyword evidence="5 9" id="KW-0547">Nucleotide-binding</keyword>
<comment type="function">
    <text evidence="9">Essential for recycling GMP and indirectly, cGMP.</text>
</comment>
<evidence type="ECO:0000256" key="7">
    <source>
        <dbReference type="ARBA" id="ARBA00022840"/>
    </source>
</evidence>
<comment type="similarity">
    <text evidence="1 9">Belongs to the guanylate kinase family.</text>
</comment>
<evidence type="ECO:0000259" key="10">
    <source>
        <dbReference type="PROSITE" id="PS50052"/>
    </source>
</evidence>
<keyword evidence="4 9" id="KW-0808">Transferase</keyword>
<sequence>MSIIFIVSAPSGSGKTTLCLEMIKRSSGLMRSISHTTRTPRSDEVDGRDYYFISEEEFLKKITQGEFLEWAKVHGHLYGTSRENLLKARNLGLDLVLVIDVQGASNIQKMNLDGVYIFILVSSLQILETRLMDRGSDSGQEVKVRLQNALEEIEQARRYDYIIINREIEETVDYMLAIVKAERCRAQRFLQSRGGKELLT</sequence>
<keyword evidence="6 9" id="KW-0418">Kinase</keyword>
<dbReference type="InterPro" id="IPR008144">
    <property type="entry name" value="Guanylate_kin-like_dom"/>
</dbReference>
<dbReference type="Pfam" id="PF00625">
    <property type="entry name" value="Guanylate_kin"/>
    <property type="match status" value="1"/>
</dbReference>
<evidence type="ECO:0000313" key="11">
    <source>
        <dbReference type="EMBL" id="MBI4594875.1"/>
    </source>
</evidence>
<dbReference type="InterPro" id="IPR008145">
    <property type="entry name" value="GK/Ca_channel_bsu"/>
</dbReference>
<dbReference type="NCBIfam" id="TIGR03263">
    <property type="entry name" value="guanyl_kin"/>
    <property type="match status" value="1"/>
</dbReference>
<dbReference type="SUPFAM" id="SSF52540">
    <property type="entry name" value="P-loop containing nucleoside triphosphate hydrolases"/>
    <property type="match status" value="1"/>
</dbReference>
<keyword evidence="9" id="KW-0963">Cytoplasm</keyword>
<dbReference type="InterPro" id="IPR027417">
    <property type="entry name" value="P-loop_NTPase"/>
</dbReference>
<evidence type="ECO:0000256" key="6">
    <source>
        <dbReference type="ARBA" id="ARBA00022777"/>
    </source>
</evidence>
<organism evidence="11 12">
    <name type="scientific">Tectimicrobiota bacterium</name>
    <dbReference type="NCBI Taxonomy" id="2528274"/>
    <lineage>
        <taxon>Bacteria</taxon>
        <taxon>Pseudomonadati</taxon>
        <taxon>Nitrospinota/Tectimicrobiota group</taxon>
        <taxon>Candidatus Tectimicrobiota</taxon>
    </lineage>
</organism>
<feature type="binding site" evidence="9">
    <location>
        <begin position="9"/>
        <end position="16"/>
    </location>
    <ligand>
        <name>ATP</name>
        <dbReference type="ChEBI" id="CHEBI:30616"/>
    </ligand>
</feature>
<dbReference type="AlphaFoldDB" id="A0A933GLN1"/>
<dbReference type="GO" id="GO:0005829">
    <property type="term" value="C:cytosol"/>
    <property type="evidence" value="ECO:0007669"/>
    <property type="project" value="TreeGrafter"/>
</dbReference>
<reference evidence="11" key="1">
    <citation type="submission" date="2020-07" db="EMBL/GenBank/DDBJ databases">
        <title>Huge and variable diversity of episymbiotic CPR bacteria and DPANN archaea in groundwater ecosystems.</title>
        <authorList>
            <person name="He C.Y."/>
            <person name="Keren R."/>
            <person name="Whittaker M."/>
            <person name="Farag I.F."/>
            <person name="Doudna J."/>
            <person name="Cate J.H.D."/>
            <person name="Banfield J.F."/>
        </authorList>
    </citation>
    <scope>NUCLEOTIDE SEQUENCE</scope>
    <source>
        <strain evidence="11">NC_groundwater_1482_Ag_S-0.65um_47_24</strain>
    </source>
</reference>
<dbReference type="PROSITE" id="PS50052">
    <property type="entry name" value="GUANYLATE_KINASE_2"/>
    <property type="match status" value="1"/>
</dbReference>
<dbReference type="HAMAP" id="MF_00328">
    <property type="entry name" value="Guanylate_kinase"/>
    <property type="match status" value="1"/>
</dbReference>
<evidence type="ECO:0000256" key="1">
    <source>
        <dbReference type="ARBA" id="ARBA00005790"/>
    </source>
</evidence>
<comment type="caution">
    <text evidence="11">The sequence shown here is derived from an EMBL/GenBank/DDBJ whole genome shotgun (WGS) entry which is preliminary data.</text>
</comment>
<name>A0A933GLN1_UNCTE</name>
<dbReference type="Gene3D" id="3.30.63.10">
    <property type="entry name" value="Guanylate Kinase phosphate binding domain"/>
    <property type="match status" value="1"/>
</dbReference>
<dbReference type="GO" id="GO:0005524">
    <property type="term" value="F:ATP binding"/>
    <property type="evidence" value="ECO:0007669"/>
    <property type="project" value="UniProtKB-UniRule"/>
</dbReference>
<dbReference type="GO" id="GO:0004385">
    <property type="term" value="F:GMP kinase activity"/>
    <property type="evidence" value="ECO:0007669"/>
    <property type="project" value="UniProtKB-UniRule"/>
</dbReference>
<comment type="catalytic activity">
    <reaction evidence="9">
        <text>GMP + ATP = GDP + ADP</text>
        <dbReference type="Rhea" id="RHEA:20780"/>
        <dbReference type="ChEBI" id="CHEBI:30616"/>
        <dbReference type="ChEBI" id="CHEBI:58115"/>
        <dbReference type="ChEBI" id="CHEBI:58189"/>
        <dbReference type="ChEBI" id="CHEBI:456216"/>
        <dbReference type="EC" id="2.7.4.8"/>
    </reaction>
</comment>
<dbReference type="PROSITE" id="PS00856">
    <property type="entry name" value="GUANYLATE_KINASE_1"/>
    <property type="match status" value="1"/>
</dbReference>
<dbReference type="InterPro" id="IPR020590">
    <property type="entry name" value="Guanylate_kinase_CS"/>
</dbReference>
<dbReference type="PANTHER" id="PTHR23117:SF13">
    <property type="entry name" value="GUANYLATE KINASE"/>
    <property type="match status" value="1"/>
</dbReference>
<protein>
    <recommendedName>
        <fullName evidence="3 9">Guanylate kinase</fullName>
        <ecNumber evidence="2 9">2.7.4.8</ecNumber>
    </recommendedName>
    <alternativeName>
        <fullName evidence="8 9">GMP kinase</fullName>
    </alternativeName>
</protein>
<gene>
    <name evidence="9 11" type="primary">gmk</name>
    <name evidence="11" type="ORF">HY730_00680</name>
</gene>
<evidence type="ECO:0000256" key="9">
    <source>
        <dbReference type="HAMAP-Rule" id="MF_00328"/>
    </source>
</evidence>
<evidence type="ECO:0000256" key="2">
    <source>
        <dbReference type="ARBA" id="ARBA00012961"/>
    </source>
</evidence>
<dbReference type="Gene3D" id="3.40.50.300">
    <property type="entry name" value="P-loop containing nucleotide triphosphate hydrolases"/>
    <property type="match status" value="1"/>
</dbReference>
<dbReference type="EMBL" id="JACQWF010000029">
    <property type="protein sequence ID" value="MBI4594875.1"/>
    <property type="molecule type" value="Genomic_DNA"/>
</dbReference>
<accession>A0A933GLN1</accession>
<dbReference type="EC" id="2.7.4.8" evidence="2 9"/>
<dbReference type="CDD" id="cd00071">
    <property type="entry name" value="GMPK"/>
    <property type="match status" value="1"/>
</dbReference>
<dbReference type="FunFam" id="3.30.63.10:FF:000002">
    <property type="entry name" value="Guanylate kinase 1"/>
    <property type="match status" value="1"/>
</dbReference>
<keyword evidence="7 9" id="KW-0067">ATP-binding</keyword>
<dbReference type="Proteomes" id="UP000772181">
    <property type="component" value="Unassembled WGS sequence"/>
</dbReference>
<evidence type="ECO:0000256" key="4">
    <source>
        <dbReference type="ARBA" id="ARBA00022679"/>
    </source>
</evidence>
<comment type="subcellular location">
    <subcellularLocation>
        <location evidence="9">Cytoplasm</location>
    </subcellularLocation>
</comment>
<feature type="domain" description="Guanylate kinase-like" evidence="10">
    <location>
        <begin position="2"/>
        <end position="180"/>
    </location>
</feature>
<evidence type="ECO:0000313" key="12">
    <source>
        <dbReference type="Proteomes" id="UP000772181"/>
    </source>
</evidence>
<evidence type="ECO:0000256" key="5">
    <source>
        <dbReference type="ARBA" id="ARBA00022741"/>
    </source>
</evidence>
<evidence type="ECO:0000256" key="3">
    <source>
        <dbReference type="ARBA" id="ARBA00016296"/>
    </source>
</evidence>
<proteinExistence type="inferred from homology"/>
<dbReference type="PANTHER" id="PTHR23117">
    <property type="entry name" value="GUANYLATE KINASE-RELATED"/>
    <property type="match status" value="1"/>
</dbReference>
<dbReference type="SMART" id="SM00072">
    <property type="entry name" value="GuKc"/>
    <property type="match status" value="1"/>
</dbReference>